<protein>
    <submittedName>
        <fullName evidence="1">Uncharacterized protein</fullName>
    </submittedName>
</protein>
<sequence length="126" mass="14769">MGVEFHITRADFWPDSNDVPITAEEWMAHVNTAPDLELMPERGPHYVLWLGASAHEEPWLDWSDGRIYTKWPDTALYLKMLDIAKQFGAAVHDDEDTVYSGPDDWKFDPNVKLVLPAKKRPWWKFW</sequence>
<dbReference type="RefSeq" id="WP_369340618.1">
    <property type="nucleotide sequence ID" value="NZ_JBFYGN010000063.1"/>
</dbReference>
<evidence type="ECO:0000313" key="1">
    <source>
        <dbReference type="EMBL" id="MEX8195452.1"/>
    </source>
</evidence>
<keyword evidence="2" id="KW-1185">Reference proteome</keyword>
<gene>
    <name evidence="1" type="ORF">AB6724_21745</name>
</gene>
<dbReference type="Proteomes" id="UP001561046">
    <property type="component" value="Unassembled WGS sequence"/>
</dbReference>
<evidence type="ECO:0000313" key="2">
    <source>
        <dbReference type="Proteomes" id="UP001561046"/>
    </source>
</evidence>
<accession>A0ABV4A0N9</accession>
<organism evidence="1 2">
    <name type="scientific">Comamonas guangdongensis</name>
    <dbReference type="NCBI Taxonomy" id="510515"/>
    <lineage>
        <taxon>Bacteria</taxon>
        <taxon>Pseudomonadati</taxon>
        <taxon>Pseudomonadota</taxon>
        <taxon>Betaproteobacteria</taxon>
        <taxon>Burkholderiales</taxon>
        <taxon>Comamonadaceae</taxon>
        <taxon>Comamonas</taxon>
    </lineage>
</organism>
<reference evidence="1 2" key="1">
    <citation type="journal article" date="2013" name="Int. J. Syst. Evol. Microbiol.">
        <title>Comamonas guangdongensis sp. nov., isolated from subterranean forest sediment, and emended description of the genus Comamonas.</title>
        <authorList>
            <person name="Zhang J."/>
            <person name="Wang Y."/>
            <person name="Zhou S."/>
            <person name="Wu C."/>
            <person name="He J."/>
            <person name="Li F."/>
        </authorList>
    </citation>
    <scope>NUCLEOTIDE SEQUENCE [LARGE SCALE GENOMIC DNA]</scope>
    <source>
        <strain evidence="1 2">CCTCC AB2011133</strain>
    </source>
</reference>
<comment type="caution">
    <text evidence="1">The sequence shown here is derived from an EMBL/GenBank/DDBJ whole genome shotgun (WGS) entry which is preliminary data.</text>
</comment>
<dbReference type="EMBL" id="JBFYGN010000063">
    <property type="protein sequence ID" value="MEX8195452.1"/>
    <property type="molecule type" value="Genomic_DNA"/>
</dbReference>
<name>A0ABV4A0N9_9BURK</name>
<proteinExistence type="predicted"/>